<organism evidence="1 2">
    <name type="scientific">Parathielavia hyrcaniae</name>
    <dbReference type="NCBI Taxonomy" id="113614"/>
    <lineage>
        <taxon>Eukaryota</taxon>
        <taxon>Fungi</taxon>
        <taxon>Dikarya</taxon>
        <taxon>Ascomycota</taxon>
        <taxon>Pezizomycotina</taxon>
        <taxon>Sordariomycetes</taxon>
        <taxon>Sordariomycetidae</taxon>
        <taxon>Sordariales</taxon>
        <taxon>Chaetomiaceae</taxon>
        <taxon>Parathielavia</taxon>
    </lineage>
</organism>
<protein>
    <submittedName>
        <fullName evidence="1">Uncharacterized protein</fullName>
    </submittedName>
</protein>
<keyword evidence="2" id="KW-1185">Reference proteome</keyword>
<dbReference type="EMBL" id="MU863655">
    <property type="protein sequence ID" value="KAK4098839.1"/>
    <property type="molecule type" value="Genomic_DNA"/>
</dbReference>
<dbReference type="AlphaFoldDB" id="A0AAN6PY81"/>
<reference evidence="1" key="2">
    <citation type="submission" date="2023-05" db="EMBL/GenBank/DDBJ databases">
        <authorList>
            <consortium name="Lawrence Berkeley National Laboratory"/>
            <person name="Steindorff A."/>
            <person name="Hensen N."/>
            <person name="Bonometti L."/>
            <person name="Westerberg I."/>
            <person name="Brannstrom I.O."/>
            <person name="Guillou S."/>
            <person name="Cros-Aarteil S."/>
            <person name="Calhoun S."/>
            <person name="Haridas S."/>
            <person name="Kuo A."/>
            <person name="Mondo S."/>
            <person name="Pangilinan J."/>
            <person name="Riley R."/>
            <person name="Labutti K."/>
            <person name="Andreopoulos B."/>
            <person name="Lipzen A."/>
            <person name="Chen C."/>
            <person name="Yanf M."/>
            <person name="Daum C."/>
            <person name="Ng V."/>
            <person name="Clum A."/>
            <person name="Ohm R."/>
            <person name="Martin F."/>
            <person name="Silar P."/>
            <person name="Natvig D."/>
            <person name="Lalanne C."/>
            <person name="Gautier V."/>
            <person name="Ament-Velasquez S.L."/>
            <person name="Kruys A."/>
            <person name="Hutchinson M.I."/>
            <person name="Powell A.J."/>
            <person name="Barry K."/>
            <person name="Miller A.N."/>
            <person name="Grigoriev I.V."/>
            <person name="Debuchy R."/>
            <person name="Gladieux P."/>
            <person name="Thoren M.H."/>
            <person name="Johannesson H."/>
        </authorList>
    </citation>
    <scope>NUCLEOTIDE SEQUENCE</scope>
    <source>
        <strain evidence="1">CBS 757.83</strain>
    </source>
</reference>
<accession>A0AAN6PY81</accession>
<reference evidence="1" key="1">
    <citation type="journal article" date="2023" name="Mol. Phylogenet. Evol.">
        <title>Genome-scale phylogeny and comparative genomics of the fungal order Sordariales.</title>
        <authorList>
            <person name="Hensen N."/>
            <person name="Bonometti L."/>
            <person name="Westerberg I."/>
            <person name="Brannstrom I.O."/>
            <person name="Guillou S."/>
            <person name="Cros-Aarteil S."/>
            <person name="Calhoun S."/>
            <person name="Haridas S."/>
            <person name="Kuo A."/>
            <person name="Mondo S."/>
            <person name="Pangilinan J."/>
            <person name="Riley R."/>
            <person name="LaButti K."/>
            <person name="Andreopoulos B."/>
            <person name="Lipzen A."/>
            <person name="Chen C."/>
            <person name="Yan M."/>
            <person name="Daum C."/>
            <person name="Ng V."/>
            <person name="Clum A."/>
            <person name="Steindorff A."/>
            <person name="Ohm R.A."/>
            <person name="Martin F."/>
            <person name="Silar P."/>
            <person name="Natvig D.O."/>
            <person name="Lalanne C."/>
            <person name="Gautier V."/>
            <person name="Ament-Velasquez S.L."/>
            <person name="Kruys A."/>
            <person name="Hutchinson M.I."/>
            <person name="Powell A.J."/>
            <person name="Barry K."/>
            <person name="Miller A.N."/>
            <person name="Grigoriev I.V."/>
            <person name="Debuchy R."/>
            <person name="Gladieux P."/>
            <person name="Hiltunen Thoren M."/>
            <person name="Johannesson H."/>
        </authorList>
    </citation>
    <scope>NUCLEOTIDE SEQUENCE</scope>
    <source>
        <strain evidence="1">CBS 757.83</strain>
    </source>
</reference>
<dbReference type="Proteomes" id="UP001305647">
    <property type="component" value="Unassembled WGS sequence"/>
</dbReference>
<proteinExistence type="predicted"/>
<comment type="caution">
    <text evidence="1">The sequence shown here is derived from an EMBL/GenBank/DDBJ whole genome shotgun (WGS) entry which is preliminary data.</text>
</comment>
<name>A0AAN6PY81_9PEZI</name>
<gene>
    <name evidence="1" type="ORF">N658DRAFT_211868</name>
</gene>
<sequence length="151" mass="16185">MVFTRAVARGLGTRTTISLRKRKHGGDTCGGGCLRGLVVRSPPLRTLVCEREMDAMERRIAWGEISCGDGGYGRAQSVLHTAFSVSRHLRPSICPVPSTTTPYIIAPCRGCGIGVGSFLLALFSSDNLVGVLSYRDTPRNPGGKPLVAQRQ</sequence>
<evidence type="ECO:0000313" key="1">
    <source>
        <dbReference type="EMBL" id="KAK4098839.1"/>
    </source>
</evidence>
<evidence type="ECO:0000313" key="2">
    <source>
        <dbReference type="Proteomes" id="UP001305647"/>
    </source>
</evidence>